<reference evidence="10 11" key="1">
    <citation type="journal article" date="2013" name="Genome Announc.">
        <title>Draft Genome Sequence of Strain JLT2015T, Belonging to the Family Sphingomonadaceae of the Alphaproteobacteria.</title>
        <authorList>
            <person name="Tang K."/>
            <person name="Liu K."/>
            <person name="Li S."/>
            <person name="Jiao N."/>
        </authorList>
    </citation>
    <scope>NUCLEOTIDE SEQUENCE [LARGE SCALE GENOMIC DNA]</scope>
    <source>
        <strain evidence="10 11">JLT2015</strain>
    </source>
</reference>
<dbReference type="GO" id="GO:0006508">
    <property type="term" value="P:proteolysis"/>
    <property type="evidence" value="ECO:0007669"/>
    <property type="project" value="UniProtKB-KW"/>
</dbReference>
<feature type="coiled-coil region" evidence="7">
    <location>
        <begin position="71"/>
        <end position="98"/>
    </location>
</feature>
<evidence type="ECO:0000256" key="4">
    <source>
        <dbReference type="ARBA" id="ARBA00022801"/>
    </source>
</evidence>
<dbReference type="InterPro" id="IPR050570">
    <property type="entry name" value="Cell_wall_metabolism_enzyme"/>
</dbReference>
<dbReference type="CDD" id="cd12797">
    <property type="entry name" value="M23_peptidase"/>
    <property type="match status" value="1"/>
</dbReference>
<evidence type="ECO:0000256" key="3">
    <source>
        <dbReference type="ARBA" id="ARBA00022723"/>
    </source>
</evidence>
<keyword evidence="8" id="KW-1133">Transmembrane helix</keyword>
<evidence type="ECO:0000256" key="1">
    <source>
        <dbReference type="ARBA" id="ARBA00001947"/>
    </source>
</evidence>
<feature type="transmembrane region" description="Helical" evidence="8">
    <location>
        <begin position="42"/>
        <end position="65"/>
    </location>
</feature>
<dbReference type="Proteomes" id="UP000011717">
    <property type="component" value="Unassembled WGS sequence"/>
</dbReference>
<organism evidence="10 11">
    <name type="scientific">Pacificimonas flava</name>
    <dbReference type="NCBI Taxonomy" id="1234595"/>
    <lineage>
        <taxon>Bacteria</taxon>
        <taxon>Pseudomonadati</taxon>
        <taxon>Pseudomonadota</taxon>
        <taxon>Alphaproteobacteria</taxon>
        <taxon>Sphingomonadales</taxon>
        <taxon>Sphingosinicellaceae</taxon>
        <taxon>Pacificimonas</taxon>
    </lineage>
</organism>
<dbReference type="EMBL" id="AMRV01000004">
    <property type="protein sequence ID" value="EMD82914.1"/>
    <property type="molecule type" value="Genomic_DNA"/>
</dbReference>
<keyword evidence="7" id="KW-0175">Coiled coil</keyword>
<evidence type="ECO:0000256" key="8">
    <source>
        <dbReference type="SAM" id="Phobius"/>
    </source>
</evidence>
<comment type="cofactor">
    <cofactor evidence="1">
        <name>Zn(2+)</name>
        <dbReference type="ChEBI" id="CHEBI:29105"/>
    </cofactor>
</comment>
<evidence type="ECO:0000259" key="9">
    <source>
        <dbReference type="Pfam" id="PF01551"/>
    </source>
</evidence>
<proteinExistence type="predicted"/>
<dbReference type="Pfam" id="PF01551">
    <property type="entry name" value="Peptidase_M23"/>
    <property type="match status" value="1"/>
</dbReference>
<keyword evidence="8" id="KW-0472">Membrane</keyword>
<gene>
    <name evidence="10" type="ORF">C725_1512</name>
</gene>
<dbReference type="Gene3D" id="2.70.70.10">
    <property type="entry name" value="Glucose Permease (Domain IIA)"/>
    <property type="match status" value="1"/>
</dbReference>
<evidence type="ECO:0000256" key="6">
    <source>
        <dbReference type="ARBA" id="ARBA00023049"/>
    </source>
</evidence>
<dbReference type="AlphaFoldDB" id="M2T8U2"/>
<keyword evidence="6" id="KW-0482">Metalloprotease</keyword>
<evidence type="ECO:0000256" key="2">
    <source>
        <dbReference type="ARBA" id="ARBA00022670"/>
    </source>
</evidence>
<dbReference type="PANTHER" id="PTHR21666">
    <property type="entry name" value="PEPTIDASE-RELATED"/>
    <property type="match status" value="1"/>
</dbReference>
<dbReference type="InterPro" id="IPR011055">
    <property type="entry name" value="Dup_hybrid_motif"/>
</dbReference>
<keyword evidence="11" id="KW-1185">Reference proteome</keyword>
<dbReference type="PANTHER" id="PTHR21666:SF288">
    <property type="entry name" value="CELL DIVISION PROTEIN YTFB"/>
    <property type="match status" value="1"/>
</dbReference>
<keyword evidence="4" id="KW-0378">Hydrolase</keyword>
<dbReference type="InterPro" id="IPR016047">
    <property type="entry name" value="M23ase_b-sheet_dom"/>
</dbReference>
<dbReference type="SUPFAM" id="SSF51261">
    <property type="entry name" value="Duplicated hybrid motif"/>
    <property type="match status" value="1"/>
</dbReference>
<evidence type="ECO:0000256" key="5">
    <source>
        <dbReference type="ARBA" id="ARBA00022833"/>
    </source>
</evidence>
<name>M2T8U2_9SPHN</name>
<sequence>MTKSVLSGAQAAFRKFFTDRELMHYSERTGMQVLRLTAKKQLLFAAGVFGLFSYSAAMTGIAVAGPGDAPTAAERAELAQMQAQVAQLQDEVAEKAAALEARQDMLAEVLVGEEGQVLGSGDETETAGLMGPLNAVEQRQFALAELATDEARARFDARRAHLEKLGLPEARFTHAADLGMGGPEVEVGSAEADLGGSDARFKELFLSWKRLDTLEKEMSGVPKRKPVQKFTYTSGYGVRLDPFRGTTKMHTGVDMAGPVGETVVATGAGEIIRAGWTGGYGKMVEIDHGKGLTTRYAHMSKINVKTGDRVGPGETIGAMGSTGRSTGSHLHYEVRLDGRAVNPMPFLETMDVAVREDTSAIGGE</sequence>
<evidence type="ECO:0000256" key="7">
    <source>
        <dbReference type="SAM" id="Coils"/>
    </source>
</evidence>
<keyword evidence="2" id="KW-0645">Protease</keyword>
<dbReference type="FunFam" id="2.70.70.10:FF:000006">
    <property type="entry name" value="M23 family peptidase"/>
    <property type="match status" value="1"/>
</dbReference>
<feature type="domain" description="M23ase beta-sheet core" evidence="9">
    <location>
        <begin position="248"/>
        <end position="343"/>
    </location>
</feature>
<keyword evidence="3" id="KW-0479">Metal-binding</keyword>
<accession>M2T8U2</accession>
<keyword evidence="5" id="KW-0862">Zinc</keyword>
<dbReference type="OrthoDB" id="9815245at2"/>
<dbReference type="GO" id="GO:0004222">
    <property type="term" value="F:metalloendopeptidase activity"/>
    <property type="evidence" value="ECO:0007669"/>
    <property type="project" value="TreeGrafter"/>
</dbReference>
<comment type="caution">
    <text evidence="10">The sequence shown here is derived from an EMBL/GenBank/DDBJ whole genome shotgun (WGS) entry which is preliminary data.</text>
</comment>
<evidence type="ECO:0000313" key="10">
    <source>
        <dbReference type="EMBL" id="EMD82914.1"/>
    </source>
</evidence>
<keyword evidence="8" id="KW-0812">Transmembrane</keyword>
<dbReference type="RefSeq" id="WP_008601513.1">
    <property type="nucleotide sequence ID" value="NZ_AMRV01000004.1"/>
</dbReference>
<dbReference type="GO" id="GO:0046872">
    <property type="term" value="F:metal ion binding"/>
    <property type="evidence" value="ECO:0007669"/>
    <property type="project" value="UniProtKB-KW"/>
</dbReference>
<dbReference type="PATRIC" id="fig|1234595.3.peg.1514"/>
<evidence type="ECO:0000313" key="11">
    <source>
        <dbReference type="Proteomes" id="UP000011717"/>
    </source>
</evidence>
<protein>
    <submittedName>
        <fullName evidence="10">Peptidase M23B</fullName>
    </submittedName>
</protein>